<name>A0ACD4PHV5_9BACT</name>
<keyword evidence="1" id="KW-0687">Ribonucleoprotein</keyword>
<gene>
    <name evidence="1" type="primary">rplD</name>
    <name evidence="1" type="ORF">Me_995_000136</name>
</gene>
<evidence type="ECO:0000313" key="1">
    <source>
        <dbReference type="EMBL" id="WBP84177.1"/>
    </source>
</evidence>
<proteinExistence type="predicted"/>
<organism evidence="1 2">
    <name type="scientific">Mycoplasmopsis edwardii</name>
    <dbReference type="NCBI Taxonomy" id="53558"/>
    <lineage>
        <taxon>Bacteria</taxon>
        <taxon>Bacillati</taxon>
        <taxon>Mycoplasmatota</taxon>
        <taxon>Mycoplasmoidales</taxon>
        <taxon>Metamycoplasmataceae</taxon>
        <taxon>Mycoplasmopsis</taxon>
    </lineage>
</organism>
<reference evidence="1" key="1">
    <citation type="submission" date="2022-12" db="EMBL/GenBank/DDBJ databases">
        <authorList>
            <consortium name="Asia Pacific Centre for Animal Health"/>
            <person name="Klose S.M."/>
            <person name="Legione A.R."/>
            <person name="Monotti I."/>
            <person name="Bushell R."/>
            <person name="Marenda M.S."/>
            <person name="Sugiyama T."/>
            <person name="Browning G.F."/>
            <person name="Vaz P.K."/>
        </authorList>
    </citation>
    <scope>NUCLEOTIDE SEQUENCE</scope>
    <source>
        <strain evidence="1">Felid995</strain>
    </source>
</reference>
<keyword evidence="2" id="KW-1185">Reference proteome</keyword>
<accession>A0ACD4PHV5</accession>
<dbReference type="EMBL" id="CP114370">
    <property type="protein sequence ID" value="WBP84177.1"/>
    <property type="molecule type" value="Genomic_DNA"/>
</dbReference>
<keyword evidence="1" id="KW-0689">Ribosomal protein</keyword>
<evidence type="ECO:0000313" key="2">
    <source>
        <dbReference type="Proteomes" id="UP001213039"/>
    </source>
</evidence>
<sequence>MAETKKKVASTATATKKPAAKKATSTTTKSTTAKKTTSTSSKTTTAKKPVVKKAAPAATAKSATTKTTTAKKPAAVKSVKVSVQKEAKVQKVSFEAKNLPQNLFASEKIYEQAIFDSILSERASRRQGTHQVKNRAEVSGSGKKPWRQKGTGRARHSSMRSPIWVGGGRAFGPQANKNYSLKVNKKVKYAAFVSALTLLANDKAVLVNDLSLKEIKTKALVKQLEELKVNHLKHILVVTENEFVFKSSLNLQNVNAVKANSVTVENLIGADVMIISNESLEILKERGR</sequence>
<dbReference type="Proteomes" id="UP001213039">
    <property type="component" value="Chromosome"/>
</dbReference>
<protein>
    <submittedName>
        <fullName evidence="1">50S ribosomal protein L4</fullName>
    </submittedName>
</protein>